<dbReference type="Gene3D" id="3.40.50.300">
    <property type="entry name" value="P-loop containing nucleotide triphosphate hydrolases"/>
    <property type="match status" value="1"/>
</dbReference>
<comment type="caution">
    <text evidence="4">The sequence shown here is derived from an EMBL/GenBank/DDBJ whole genome shotgun (WGS) entry which is preliminary data.</text>
</comment>
<evidence type="ECO:0000256" key="1">
    <source>
        <dbReference type="ARBA" id="ARBA00022741"/>
    </source>
</evidence>
<name>A0ABV8T2V5_9GAMM</name>
<gene>
    <name evidence="4" type="ORF">ACFPN2_33795</name>
</gene>
<reference evidence="5" key="1">
    <citation type="journal article" date="2019" name="Int. J. Syst. Evol. Microbiol.">
        <title>The Global Catalogue of Microorganisms (GCM) 10K type strain sequencing project: providing services to taxonomists for standard genome sequencing and annotation.</title>
        <authorList>
            <consortium name="The Broad Institute Genomics Platform"/>
            <consortium name="The Broad Institute Genome Sequencing Center for Infectious Disease"/>
            <person name="Wu L."/>
            <person name="Ma J."/>
        </authorList>
    </citation>
    <scope>NUCLEOTIDE SEQUENCE [LARGE SCALE GENOMIC DNA]</scope>
    <source>
        <strain evidence="5">CGMCC 1.10759</strain>
    </source>
</reference>
<dbReference type="PANTHER" id="PTHR24220:SF376">
    <property type="entry name" value="ABC TRANSPORTER"/>
    <property type="match status" value="1"/>
</dbReference>
<protein>
    <submittedName>
        <fullName evidence="4">ATP-binding cassette domain-containing protein</fullName>
    </submittedName>
</protein>
<dbReference type="SUPFAM" id="SSF52540">
    <property type="entry name" value="P-loop containing nucleoside triphosphate hydrolases"/>
    <property type="match status" value="1"/>
</dbReference>
<evidence type="ECO:0000313" key="5">
    <source>
        <dbReference type="Proteomes" id="UP001595904"/>
    </source>
</evidence>
<dbReference type="InterPro" id="IPR003439">
    <property type="entry name" value="ABC_transporter-like_ATP-bd"/>
</dbReference>
<feature type="domain" description="ABC transporter" evidence="3">
    <location>
        <begin position="5"/>
        <end position="239"/>
    </location>
</feature>
<dbReference type="InterPro" id="IPR017871">
    <property type="entry name" value="ABC_transporter-like_CS"/>
</dbReference>
<keyword evidence="5" id="KW-1185">Reference proteome</keyword>
<dbReference type="InterPro" id="IPR003593">
    <property type="entry name" value="AAA+_ATPase"/>
</dbReference>
<dbReference type="InterPro" id="IPR015854">
    <property type="entry name" value="ABC_transpr_LolD-like"/>
</dbReference>
<evidence type="ECO:0000256" key="2">
    <source>
        <dbReference type="ARBA" id="ARBA00022840"/>
    </source>
</evidence>
<dbReference type="RefSeq" id="WP_380604998.1">
    <property type="nucleotide sequence ID" value="NZ_JBHSDU010000015.1"/>
</dbReference>
<dbReference type="Pfam" id="PF00005">
    <property type="entry name" value="ABC_tran"/>
    <property type="match status" value="1"/>
</dbReference>
<dbReference type="EMBL" id="JBHSDU010000015">
    <property type="protein sequence ID" value="MFC4314096.1"/>
    <property type="molecule type" value="Genomic_DNA"/>
</dbReference>
<sequence length="241" mass="25490">MNAVISARGLTYSYSRARTVLSALDLDVAPGAIVVLTGVSGAGKTTLLTLCGALRSVQQGNLQVLGRDLRGLEREAQRELRSSIGFIFQAHHLIDALTAGQNVVMSLLEQVSIADAAARAEAALSSLGLAHRVDALPNELSGGEKQRVAVARALVREPSLLLADEPTASLDDESADIVKAAIHAAAKRRSCAVLLVTHDARLFDIADRVVRLVDGQLVELCTRSVVSNLKWLGTLAKSKVS</sequence>
<evidence type="ECO:0000259" key="3">
    <source>
        <dbReference type="PROSITE" id="PS50893"/>
    </source>
</evidence>
<organism evidence="4 5">
    <name type="scientific">Steroidobacter flavus</name>
    <dbReference type="NCBI Taxonomy" id="1842136"/>
    <lineage>
        <taxon>Bacteria</taxon>
        <taxon>Pseudomonadati</taxon>
        <taxon>Pseudomonadota</taxon>
        <taxon>Gammaproteobacteria</taxon>
        <taxon>Steroidobacterales</taxon>
        <taxon>Steroidobacteraceae</taxon>
        <taxon>Steroidobacter</taxon>
    </lineage>
</organism>
<dbReference type="PROSITE" id="PS50893">
    <property type="entry name" value="ABC_TRANSPORTER_2"/>
    <property type="match status" value="1"/>
</dbReference>
<dbReference type="GO" id="GO:0005524">
    <property type="term" value="F:ATP binding"/>
    <property type="evidence" value="ECO:0007669"/>
    <property type="project" value="UniProtKB-KW"/>
</dbReference>
<evidence type="ECO:0000313" key="4">
    <source>
        <dbReference type="EMBL" id="MFC4314096.1"/>
    </source>
</evidence>
<keyword evidence="1" id="KW-0547">Nucleotide-binding</keyword>
<proteinExistence type="predicted"/>
<accession>A0ABV8T2V5</accession>
<keyword evidence="2 4" id="KW-0067">ATP-binding</keyword>
<dbReference type="SMART" id="SM00382">
    <property type="entry name" value="AAA"/>
    <property type="match status" value="1"/>
</dbReference>
<dbReference type="Proteomes" id="UP001595904">
    <property type="component" value="Unassembled WGS sequence"/>
</dbReference>
<dbReference type="PROSITE" id="PS00211">
    <property type="entry name" value="ABC_TRANSPORTER_1"/>
    <property type="match status" value="1"/>
</dbReference>
<dbReference type="PANTHER" id="PTHR24220">
    <property type="entry name" value="IMPORT ATP-BINDING PROTEIN"/>
    <property type="match status" value="1"/>
</dbReference>
<dbReference type="InterPro" id="IPR027417">
    <property type="entry name" value="P-loop_NTPase"/>
</dbReference>